<sequence>MLATFGSLLGHRPVLFIELMAILKGLDLAAQLVFFGFETEKKPNANLIFTQSLIEHILNSSHLLIFTNLHRWNLVPAAAATAAHPSRTFTAGIVSPLLLPPLLILHEPSPLESRPRCCSSFTNLHHWNLVPAAAAAI</sequence>
<reference evidence="1 2" key="1">
    <citation type="submission" date="2024-05" db="EMBL/GenBank/DDBJ databases">
        <title>Haplotype-resolved chromosome-level genome assembly of Huyou (Citrus changshanensis).</title>
        <authorList>
            <person name="Miao C."/>
            <person name="Chen W."/>
            <person name="Wu Y."/>
            <person name="Wang L."/>
            <person name="Zhao S."/>
            <person name="Grierson D."/>
            <person name="Xu C."/>
            <person name="Chen K."/>
        </authorList>
    </citation>
    <scope>NUCLEOTIDE SEQUENCE [LARGE SCALE GENOMIC DNA]</scope>
    <source>
        <strain evidence="1">01-14</strain>
        <tissue evidence="1">Leaf</tissue>
    </source>
</reference>
<dbReference type="AlphaFoldDB" id="A0AAP0QC86"/>
<name>A0AAP0QC86_9ROSI</name>
<keyword evidence="2" id="KW-1185">Reference proteome</keyword>
<evidence type="ECO:0000313" key="2">
    <source>
        <dbReference type="Proteomes" id="UP001428341"/>
    </source>
</evidence>
<comment type="caution">
    <text evidence="1">The sequence shown here is derived from an EMBL/GenBank/DDBJ whole genome shotgun (WGS) entry which is preliminary data.</text>
</comment>
<evidence type="ECO:0000313" key="1">
    <source>
        <dbReference type="EMBL" id="KAK9183153.1"/>
    </source>
</evidence>
<organism evidence="1 2">
    <name type="scientific">Citrus x changshan-huyou</name>
    <dbReference type="NCBI Taxonomy" id="2935761"/>
    <lineage>
        <taxon>Eukaryota</taxon>
        <taxon>Viridiplantae</taxon>
        <taxon>Streptophyta</taxon>
        <taxon>Embryophyta</taxon>
        <taxon>Tracheophyta</taxon>
        <taxon>Spermatophyta</taxon>
        <taxon>Magnoliopsida</taxon>
        <taxon>eudicotyledons</taxon>
        <taxon>Gunneridae</taxon>
        <taxon>Pentapetalae</taxon>
        <taxon>rosids</taxon>
        <taxon>malvids</taxon>
        <taxon>Sapindales</taxon>
        <taxon>Rutaceae</taxon>
        <taxon>Aurantioideae</taxon>
        <taxon>Citrus</taxon>
    </lineage>
</organism>
<accession>A0AAP0QC86</accession>
<dbReference type="EMBL" id="JBCGBO010000024">
    <property type="protein sequence ID" value="KAK9183153.1"/>
    <property type="molecule type" value="Genomic_DNA"/>
</dbReference>
<protein>
    <submittedName>
        <fullName evidence="1">Uncharacterized protein</fullName>
    </submittedName>
</protein>
<gene>
    <name evidence="1" type="ORF">WN944_026302</name>
</gene>
<dbReference type="Proteomes" id="UP001428341">
    <property type="component" value="Unassembled WGS sequence"/>
</dbReference>
<proteinExistence type="predicted"/>